<evidence type="ECO:0000259" key="1">
    <source>
        <dbReference type="PROSITE" id="PS51159"/>
    </source>
</evidence>
<dbReference type="GeneID" id="102357088"/>
<gene>
    <name evidence="2" type="primary">PPP1R3D</name>
</gene>
<evidence type="ECO:0000313" key="2">
    <source>
        <dbReference type="Ensembl" id="ENSLACP00000019419.1"/>
    </source>
</evidence>
<dbReference type="HOGENOM" id="CLU_040215_0_1_1"/>
<dbReference type="InterPro" id="IPR038175">
    <property type="entry name" value="CBM21_dom_sf"/>
</dbReference>
<dbReference type="OMA" id="QQPADCM"/>
<dbReference type="EMBL" id="AFYH01049219">
    <property type="status" value="NOT_ANNOTATED_CDS"/>
    <property type="molecule type" value="Genomic_DNA"/>
</dbReference>
<dbReference type="Proteomes" id="UP000008672">
    <property type="component" value="Unassembled WGS sequence"/>
</dbReference>
<reference evidence="2" key="3">
    <citation type="submission" date="2025-09" db="UniProtKB">
        <authorList>
            <consortium name="Ensembl"/>
        </authorList>
    </citation>
    <scope>IDENTIFICATION</scope>
</reference>
<protein>
    <submittedName>
        <fullName evidence="2">Protein phosphatase 1 regulatory subunit 3D</fullName>
    </submittedName>
</protein>
<dbReference type="eggNOG" id="KOG3986">
    <property type="taxonomic scope" value="Eukaryota"/>
</dbReference>
<dbReference type="InterPro" id="IPR050782">
    <property type="entry name" value="PP1_regulatory_subunit_3"/>
</dbReference>
<dbReference type="InterPro" id="IPR005036">
    <property type="entry name" value="CBM21_dom"/>
</dbReference>
<dbReference type="OrthoDB" id="1881at2759"/>
<dbReference type="KEGG" id="lcm:102357088"/>
<proteinExistence type="predicted"/>
<evidence type="ECO:0000313" key="3">
    <source>
        <dbReference type="Proteomes" id="UP000008672"/>
    </source>
</evidence>
<dbReference type="InParanoid" id="H3BBZ8"/>
<dbReference type="PANTHER" id="PTHR12307">
    <property type="entry name" value="PROTEIN PHOSPHATASE 1 REGULATORY SUBUNIT"/>
    <property type="match status" value="1"/>
</dbReference>
<dbReference type="Bgee" id="ENSLACG00000017082">
    <property type="expression patterns" value="Expressed in muscle tissue and 5 other cell types or tissues"/>
</dbReference>
<dbReference type="STRING" id="7897.ENSLACP00000019419"/>
<dbReference type="Ensembl" id="ENSLACT00000019555.1">
    <property type="protein sequence ID" value="ENSLACP00000019419.1"/>
    <property type="gene ID" value="ENSLACG00000017082.1"/>
</dbReference>
<dbReference type="GeneTree" id="ENSGT00940000161921"/>
<organism evidence="2 3">
    <name type="scientific">Latimeria chalumnae</name>
    <name type="common">Coelacanth</name>
    <dbReference type="NCBI Taxonomy" id="7897"/>
    <lineage>
        <taxon>Eukaryota</taxon>
        <taxon>Metazoa</taxon>
        <taxon>Chordata</taxon>
        <taxon>Craniata</taxon>
        <taxon>Vertebrata</taxon>
        <taxon>Euteleostomi</taxon>
        <taxon>Coelacanthiformes</taxon>
        <taxon>Coelacanthidae</taxon>
        <taxon>Latimeria</taxon>
    </lineage>
</organism>
<dbReference type="GO" id="GO:0000164">
    <property type="term" value="C:protein phosphatase type 1 complex"/>
    <property type="evidence" value="ECO:0007669"/>
    <property type="project" value="TreeGrafter"/>
</dbReference>
<dbReference type="PROSITE" id="PS51159">
    <property type="entry name" value="CBM21"/>
    <property type="match status" value="1"/>
</dbReference>
<reference evidence="2" key="2">
    <citation type="submission" date="2025-08" db="UniProtKB">
        <authorList>
            <consortium name="Ensembl"/>
        </authorList>
    </citation>
    <scope>IDENTIFICATION</scope>
</reference>
<keyword evidence="3" id="KW-1185">Reference proteome</keyword>
<dbReference type="FunCoup" id="H3BBZ8">
    <property type="interactions" value="189"/>
</dbReference>
<reference evidence="3" key="1">
    <citation type="submission" date="2011-08" db="EMBL/GenBank/DDBJ databases">
        <title>The draft genome of Latimeria chalumnae.</title>
        <authorList>
            <person name="Di Palma F."/>
            <person name="Alfoldi J."/>
            <person name="Johnson J."/>
            <person name="Berlin A."/>
            <person name="Gnerre S."/>
            <person name="Jaffe D."/>
            <person name="MacCallum I."/>
            <person name="Young S."/>
            <person name="Walker B.J."/>
            <person name="Lander E."/>
            <person name="Lindblad-Toh K."/>
        </authorList>
    </citation>
    <scope>NUCLEOTIDE SEQUENCE [LARGE SCALE GENOMIC DNA]</scope>
    <source>
        <strain evidence="3">Wild caught</strain>
    </source>
</reference>
<dbReference type="AlphaFoldDB" id="H3BBZ8"/>
<name>H3BBZ8_LATCH</name>
<sequence>MSESTFTLTVAALSSRQKSIENTAPRNQSSIAFLCKNLQLGEAGTQSKKNEARSSSEGQLYVRQCSSENKVADCEPSLRPIIRRRRAKSLPCSLERKTPAGPGRSLCQHRVRFADSLGLDLTEVRVFRSAEDPSVPLHVLTRLALNSDLRFDQDLNLCVHYLEPDFSQQPIDSGDFWERLQRQKVCLERALRSETGFTGTIRVLNVAYEKRVVVRYTFTEWQSCHETAATWEQNSAGTGSDSDQFKFSLQVPPFILEASSGLQFAIRYQVLMQEYWDNNDGNNYSMVCRSHFVKLPKQDEDNWIHFI</sequence>
<dbReference type="GO" id="GO:0005979">
    <property type="term" value="P:regulation of glycogen biosynthetic process"/>
    <property type="evidence" value="ECO:0007669"/>
    <property type="project" value="TreeGrafter"/>
</dbReference>
<dbReference type="GO" id="GO:0008157">
    <property type="term" value="F:protein phosphatase 1 binding"/>
    <property type="evidence" value="ECO:0007669"/>
    <property type="project" value="TreeGrafter"/>
</dbReference>
<dbReference type="GO" id="GO:2001069">
    <property type="term" value="F:glycogen binding"/>
    <property type="evidence" value="ECO:0007669"/>
    <property type="project" value="TreeGrafter"/>
</dbReference>
<dbReference type="Gene3D" id="2.60.40.2440">
    <property type="entry name" value="Carbohydrate binding type-21 domain"/>
    <property type="match status" value="1"/>
</dbReference>
<feature type="domain" description="CBM21" evidence="1">
    <location>
        <begin position="177"/>
        <end position="287"/>
    </location>
</feature>
<dbReference type="Pfam" id="PF03370">
    <property type="entry name" value="CBM_21"/>
    <property type="match status" value="1"/>
</dbReference>
<accession>H3BBZ8</accession>
<dbReference type="PANTHER" id="PTHR12307:SF4">
    <property type="entry name" value="PROTEIN PHOSPHATASE 1 REGULATORY SUBUNIT 3D"/>
    <property type="match status" value="1"/>
</dbReference>